<dbReference type="PANTHER" id="PTHR11439:SF470">
    <property type="entry name" value="CYSTEINE-RICH RLK (RECEPTOR-LIKE PROTEIN KINASE) 8"/>
    <property type="match status" value="1"/>
</dbReference>
<keyword evidence="1" id="KW-0378">Hydrolase</keyword>
<evidence type="ECO:0000256" key="1">
    <source>
        <dbReference type="ARBA" id="ARBA00022750"/>
    </source>
</evidence>
<sequence length="863" mass="96433">MQTPTISSDPLTNYANFAQFDGEFAGNTIMPNDIDVNCWIIDTGATNHVCANIALFSSYAPPTYSHYVHLPDGTKRIVRYTGTVKHNNKVNLTNVLFVPQFSVNLLSDQETKDNLVIGVPFRRLYIYTHQHDLLVDSSNVVLQSASLPIKFWADAILTATYLLNWTPTKILEWKTPFERLYGRVPKYDHLRIFGSLCYATDVNPHKSKFHSRAIKCILIGYNMLQKSYKLFNLHNQSVLYSRDVHFYEDIFPFSNMKSDVPQPVLPTVPVQSDLMMSPSGEGSRLDQQVDNIDSSPGVMPPLTENERNTNHVLRRSQREIHKPGWLNDFISSIAAPTLLHPCNATYSSFVASLSILQEPRTYLEAIQHTEWQDAMKAELAALESNCTWRLTSLPVGKRPIGCKWVFKTKLKADGTIDRYKARLVAKGFNQVAGVDYYDNFFPVAKTVTVRLFLALAAARAWPLQQMDVNNAFLHGHLEEDLYMTPPEGYSVAPGLVCKLERSIYGLKQASRQWNAELTLKLTEFGFSQSVHDHCLFIRNTSAGFVALLVYVDDILVTAPTLELIQSVKSYLHSLFTIKDLGDARYFLGLEIARNSTGMYVAQAKYVQDIIRDIGLLNARPTSTPFPLGLKLSEDCGALLADQGKYRRLVGRLLYLCFTRPDISHSVQQLSQFLSRPCDVHWKAAVHVVRYLKGSPTKVSRSTAEAEYRTIAATVCELKWLTYVLSDLGVTVTLPIRLFCDNQAALHITANLVFHERTNHIELDCHVVRDAYKAGFISPSFVRSSVQIADLFTKVLGIKQFAFLLAKLGLAALHPSPTCGGGGDVECTTAPLADSPPEFEHTVDGLHDVSDGADAAAVALLDSG</sequence>
<dbReference type="InterPro" id="IPR054722">
    <property type="entry name" value="PolX-like_BBD"/>
</dbReference>
<dbReference type="CDD" id="cd09272">
    <property type="entry name" value="RNase_HI_RT_Ty1"/>
    <property type="match status" value="1"/>
</dbReference>
<dbReference type="Pfam" id="PF07727">
    <property type="entry name" value="RVT_2"/>
    <property type="match status" value="1"/>
</dbReference>
<reference evidence="5" key="2">
    <citation type="journal article" date="2024" name="Plant">
        <title>Genomic evolution and insights into agronomic trait innovations of Sesamum species.</title>
        <authorList>
            <person name="Miao H."/>
            <person name="Wang L."/>
            <person name="Qu L."/>
            <person name="Liu H."/>
            <person name="Sun Y."/>
            <person name="Le M."/>
            <person name="Wang Q."/>
            <person name="Wei S."/>
            <person name="Zheng Y."/>
            <person name="Lin W."/>
            <person name="Duan Y."/>
            <person name="Cao H."/>
            <person name="Xiong S."/>
            <person name="Wang X."/>
            <person name="Wei L."/>
            <person name="Li C."/>
            <person name="Ma Q."/>
            <person name="Ju M."/>
            <person name="Zhao R."/>
            <person name="Li G."/>
            <person name="Mu C."/>
            <person name="Tian Q."/>
            <person name="Mei H."/>
            <person name="Zhang T."/>
            <person name="Gao T."/>
            <person name="Zhang H."/>
        </authorList>
    </citation>
    <scope>NUCLEOTIDE SEQUENCE</scope>
    <source>
        <strain evidence="5">G02</strain>
    </source>
</reference>
<dbReference type="PANTHER" id="PTHR11439">
    <property type="entry name" value="GAG-POL-RELATED RETROTRANSPOSON"/>
    <property type="match status" value="1"/>
</dbReference>
<comment type="caution">
    <text evidence="5">The sequence shown here is derived from an EMBL/GenBank/DDBJ whole genome shotgun (WGS) entry which is preliminary data.</text>
</comment>
<feature type="domain" description="Retrovirus-related Pol polyprotein from transposon TNT 1-94-like beta-barrel" evidence="3">
    <location>
        <begin position="39"/>
        <end position="110"/>
    </location>
</feature>
<dbReference type="InterPro" id="IPR043502">
    <property type="entry name" value="DNA/RNA_pol_sf"/>
</dbReference>
<dbReference type="AlphaFoldDB" id="A0AAW2TUS6"/>
<dbReference type="GO" id="GO:0004190">
    <property type="term" value="F:aspartic-type endopeptidase activity"/>
    <property type="evidence" value="ECO:0007669"/>
    <property type="project" value="UniProtKB-KW"/>
</dbReference>
<dbReference type="SUPFAM" id="SSF56672">
    <property type="entry name" value="DNA/RNA polymerases"/>
    <property type="match status" value="1"/>
</dbReference>
<evidence type="ECO:0000259" key="2">
    <source>
        <dbReference type="Pfam" id="PF07727"/>
    </source>
</evidence>
<protein>
    <submittedName>
        <fullName evidence="5">Retrovirus-related Pol polyprotein from transposon RE1</fullName>
    </submittedName>
</protein>
<keyword evidence="1" id="KW-0645">Protease</keyword>
<feature type="domain" description="Reverse transcriptase Ty1/copia-type" evidence="2">
    <location>
        <begin position="386"/>
        <end position="624"/>
    </location>
</feature>
<dbReference type="Pfam" id="PF22936">
    <property type="entry name" value="Pol_BBD"/>
    <property type="match status" value="1"/>
</dbReference>
<dbReference type="EMBL" id="JACGWJ010000007">
    <property type="protein sequence ID" value="KAL0408278.1"/>
    <property type="molecule type" value="Genomic_DNA"/>
</dbReference>
<evidence type="ECO:0000259" key="3">
    <source>
        <dbReference type="Pfam" id="PF22936"/>
    </source>
</evidence>
<proteinExistence type="predicted"/>
<accession>A0AAW2TUS6</accession>
<feature type="domain" description="Retroviral polymerase SH3-like" evidence="4">
    <location>
        <begin position="195"/>
        <end position="256"/>
    </location>
</feature>
<dbReference type="SUPFAM" id="SSF53098">
    <property type="entry name" value="Ribonuclease H-like"/>
    <property type="match status" value="1"/>
</dbReference>
<organism evidence="5">
    <name type="scientific">Sesamum radiatum</name>
    <name type="common">Black benniseed</name>
    <dbReference type="NCBI Taxonomy" id="300843"/>
    <lineage>
        <taxon>Eukaryota</taxon>
        <taxon>Viridiplantae</taxon>
        <taxon>Streptophyta</taxon>
        <taxon>Embryophyta</taxon>
        <taxon>Tracheophyta</taxon>
        <taxon>Spermatophyta</taxon>
        <taxon>Magnoliopsida</taxon>
        <taxon>eudicotyledons</taxon>
        <taxon>Gunneridae</taxon>
        <taxon>Pentapetalae</taxon>
        <taxon>asterids</taxon>
        <taxon>lamiids</taxon>
        <taxon>Lamiales</taxon>
        <taxon>Pedaliaceae</taxon>
        <taxon>Sesamum</taxon>
    </lineage>
</organism>
<evidence type="ECO:0000313" key="5">
    <source>
        <dbReference type="EMBL" id="KAL0408278.1"/>
    </source>
</evidence>
<keyword evidence="1" id="KW-0064">Aspartyl protease</keyword>
<dbReference type="InterPro" id="IPR012337">
    <property type="entry name" value="RNaseH-like_sf"/>
</dbReference>
<name>A0AAW2TUS6_SESRA</name>
<dbReference type="InterPro" id="IPR013103">
    <property type="entry name" value="RVT_2"/>
</dbReference>
<gene>
    <name evidence="5" type="ORF">Sradi_1762200</name>
</gene>
<dbReference type="InterPro" id="IPR057670">
    <property type="entry name" value="SH3_retrovirus"/>
</dbReference>
<evidence type="ECO:0000259" key="4">
    <source>
        <dbReference type="Pfam" id="PF25597"/>
    </source>
</evidence>
<dbReference type="Pfam" id="PF25597">
    <property type="entry name" value="SH3_retrovirus"/>
    <property type="match status" value="1"/>
</dbReference>
<reference evidence="5" key="1">
    <citation type="submission" date="2020-06" db="EMBL/GenBank/DDBJ databases">
        <authorList>
            <person name="Li T."/>
            <person name="Hu X."/>
            <person name="Zhang T."/>
            <person name="Song X."/>
            <person name="Zhang H."/>
            <person name="Dai N."/>
            <person name="Sheng W."/>
            <person name="Hou X."/>
            <person name="Wei L."/>
        </authorList>
    </citation>
    <scope>NUCLEOTIDE SEQUENCE</scope>
    <source>
        <strain evidence="5">G02</strain>
        <tissue evidence="5">Leaf</tissue>
    </source>
</reference>